<evidence type="ECO:0000313" key="2">
    <source>
        <dbReference type="WBParaSite" id="Hba_09575"/>
    </source>
</evidence>
<protein>
    <submittedName>
        <fullName evidence="2">AC4</fullName>
    </submittedName>
</protein>
<organism evidence="1 2">
    <name type="scientific">Heterorhabditis bacteriophora</name>
    <name type="common">Entomopathogenic nematode worm</name>
    <dbReference type="NCBI Taxonomy" id="37862"/>
    <lineage>
        <taxon>Eukaryota</taxon>
        <taxon>Metazoa</taxon>
        <taxon>Ecdysozoa</taxon>
        <taxon>Nematoda</taxon>
        <taxon>Chromadorea</taxon>
        <taxon>Rhabditida</taxon>
        <taxon>Rhabditina</taxon>
        <taxon>Rhabditomorpha</taxon>
        <taxon>Strongyloidea</taxon>
        <taxon>Heterorhabditidae</taxon>
        <taxon>Heterorhabditis</taxon>
    </lineage>
</organism>
<dbReference type="AlphaFoldDB" id="A0A1I7WWP0"/>
<keyword evidence="1" id="KW-1185">Reference proteome</keyword>
<evidence type="ECO:0000313" key="1">
    <source>
        <dbReference type="Proteomes" id="UP000095283"/>
    </source>
</evidence>
<proteinExistence type="predicted"/>
<reference evidence="2" key="1">
    <citation type="submission" date="2016-11" db="UniProtKB">
        <authorList>
            <consortium name="WormBaseParasite"/>
        </authorList>
    </citation>
    <scope>IDENTIFICATION</scope>
</reference>
<dbReference type="Proteomes" id="UP000095283">
    <property type="component" value="Unplaced"/>
</dbReference>
<dbReference type="WBParaSite" id="Hba_09575">
    <property type="protein sequence ID" value="Hba_09575"/>
    <property type="gene ID" value="Hba_09575"/>
</dbReference>
<name>A0A1I7WWP0_HETBA</name>
<accession>A0A1I7WWP0</accession>
<sequence length="75" mass="8542">MGWQMPQLRWHHSSTVLLNSKPEIIPPHGIKLPFKDLTDSRTRNNLGPCGKQHLKYDSSTIDTTGICQCHTMTIE</sequence>